<dbReference type="SMART" id="SM00088">
    <property type="entry name" value="PINT"/>
    <property type="match status" value="1"/>
</dbReference>
<keyword evidence="2 5" id="KW-0647">Proteasome</keyword>
<evidence type="ECO:0000313" key="6">
    <source>
        <dbReference type="Proteomes" id="UP001140949"/>
    </source>
</evidence>
<dbReference type="InterPro" id="IPR054559">
    <property type="entry name" value="PSMD12-CSN4-like_N"/>
</dbReference>
<sequence length="442" mass="50371">MAQEESLNAAIEALLNVEKQARLAGDVAGTKKAVVDIVELCYKAKQWKALIDNIVLLSKRRGQLKQAVTAMVQQAMQYIDETPDIDTKIELIKTLNNVSAGKIYVEIERARLIKKLAKIKEEQGLTAEAADLMQEIAVETFGAMAKTEKIAFILEQVRLCLDRLDYVRAQILSRKISPRVFEVDGSKEKKKPKEGDNVVEEAPADIPSLLELKSIYYKLMIRYHSHTNDYLEICRCYKAIYDIPSVRKDPAQWIPVLRKICWYLVLAPHDPMQSSLLNATLEDKNLSELPNFCFLLKQLVTMEVIQWTSLWEMFKEEFENEKNLLGGSLGTKAADDLKQRIIEHNILVVSKYYSRITLKRVADLLCLSQQEAEKHLSDMVVAKALLAKIDRPMGVVCFQAAKDSNEILNSWSMNLEKLLDLVEKSCHQIHKETMVHKVALRA</sequence>
<dbReference type="FunFam" id="1.10.10.10:FF:000070">
    <property type="entry name" value="26S proteasome non-ATPase regulatory subunit 12"/>
    <property type="match status" value="1"/>
</dbReference>
<evidence type="ECO:0000256" key="2">
    <source>
        <dbReference type="ARBA" id="ARBA00022942"/>
    </source>
</evidence>
<dbReference type="PANTHER" id="PTHR10855">
    <property type="entry name" value="26S PROTEASOME NON-ATPASE REGULATORY SUBUNIT 12/COP9 SIGNALOSOME COMPLEX SUBUNIT 4"/>
    <property type="match status" value="1"/>
</dbReference>
<evidence type="ECO:0000313" key="5">
    <source>
        <dbReference type="EMBL" id="KAJ6832681.1"/>
    </source>
</evidence>
<dbReference type="Pfam" id="PF18098">
    <property type="entry name" value="RPN5_C"/>
    <property type="match status" value="1"/>
</dbReference>
<dbReference type="GO" id="GO:0005737">
    <property type="term" value="C:cytoplasm"/>
    <property type="evidence" value="ECO:0007669"/>
    <property type="project" value="TreeGrafter"/>
</dbReference>
<dbReference type="PANTHER" id="PTHR10855:SF1">
    <property type="entry name" value="26S PROTEASOME NON-ATPASE REGULATORY SUBUNIT 12"/>
    <property type="match status" value="1"/>
</dbReference>
<dbReference type="InterPro" id="IPR036388">
    <property type="entry name" value="WH-like_DNA-bd_sf"/>
</dbReference>
<gene>
    <name evidence="5" type="ORF">M6B38_124800</name>
</gene>
<reference evidence="5" key="1">
    <citation type="journal article" date="2023" name="GigaByte">
        <title>Genome assembly of the bearded iris, Iris pallida Lam.</title>
        <authorList>
            <person name="Bruccoleri R.E."/>
            <person name="Oakeley E.J."/>
            <person name="Faust A.M.E."/>
            <person name="Altorfer M."/>
            <person name="Dessus-Babus S."/>
            <person name="Burckhardt D."/>
            <person name="Oertli M."/>
            <person name="Naumann U."/>
            <person name="Petersen F."/>
            <person name="Wong J."/>
        </authorList>
    </citation>
    <scope>NUCLEOTIDE SEQUENCE</scope>
    <source>
        <strain evidence="5">GSM-AAB239-AS_SAM_17_03QT</strain>
    </source>
</reference>
<dbReference type="Proteomes" id="UP001140949">
    <property type="component" value="Unassembled WGS sequence"/>
</dbReference>
<dbReference type="PROSITE" id="PS50250">
    <property type="entry name" value="PCI"/>
    <property type="match status" value="1"/>
</dbReference>
<comment type="similarity">
    <text evidence="1">Belongs to the proteasome subunit p55 family.</text>
</comment>
<comment type="caution">
    <text evidence="5">The sequence shown here is derived from an EMBL/GenBank/DDBJ whole genome shotgun (WGS) entry which is preliminary data.</text>
</comment>
<name>A0AAX6GWJ1_IRIPA</name>
<reference evidence="5" key="2">
    <citation type="submission" date="2023-04" db="EMBL/GenBank/DDBJ databases">
        <authorList>
            <person name="Bruccoleri R.E."/>
            <person name="Oakeley E.J."/>
            <person name="Faust A.-M."/>
            <person name="Dessus-Babus S."/>
            <person name="Altorfer M."/>
            <person name="Burckhardt D."/>
            <person name="Oertli M."/>
            <person name="Naumann U."/>
            <person name="Petersen F."/>
            <person name="Wong J."/>
        </authorList>
    </citation>
    <scope>NUCLEOTIDE SEQUENCE</scope>
    <source>
        <strain evidence="5">GSM-AAB239-AS_SAM_17_03QT</strain>
        <tissue evidence="5">Leaf</tissue>
    </source>
</reference>
<dbReference type="GO" id="GO:0008541">
    <property type="term" value="C:proteasome regulatory particle, lid subcomplex"/>
    <property type="evidence" value="ECO:0007669"/>
    <property type="project" value="TreeGrafter"/>
</dbReference>
<evidence type="ECO:0000259" key="4">
    <source>
        <dbReference type="PROSITE" id="PS50250"/>
    </source>
</evidence>
<evidence type="ECO:0000256" key="1">
    <source>
        <dbReference type="ARBA" id="ARBA00006397"/>
    </source>
</evidence>
<dbReference type="Pfam" id="PF22241">
    <property type="entry name" value="PSMD12-CSN4_N"/>
    <property type="match status" value="2"/>
</dbReference>
<dbReference type="EMBL" id="JANAVB010015800">
    <property type="protein sequence ID" value="KAJ6832681.1"/>
    <property type="molecule type" value="Genomic_DNA"/>
</dbReference>
<dbReference type="InterPro" id="IPR040896">
    <property type="entry name" value="RPN5_C"/>
</dbReference>
<organism evidence="5 6">
    <name type="scientific">Iris pallida</name>
    <name type="common">Sweet iris</name>
    <dbReference type="NCBI Taxonomy" id="29817"/>
    <lineage>
        <taxon>Eukaryota</taxon>
        <taxon>Viridiplantae</taxon>
        <taxon>Streptophyta</taxon>
        <taxon>Embryophyta</taxon>
        <taxon>Tracheophyta</taxon>
        <taxon>Spermatophyta</taxon>
        <taxon>Magnoliopsida</taxon>
        <taxon>Liliopsida</taxon>
        <taxon>Asparagales</taxon>
        <taxon>Iridaceae</taxon>
        <taxon>Iridoideae</taxon>
        <taxon>Irideae</taxon>
        <taxon>Iris</taxon>
    </lineage>
</organism>
<dbReference type="SUPFAM" id="SSF46785">
    <property type="entry name" value="Winged helix' DNA-binding domain"/>
    <property type="match status" value="1"/>
</dbReference>
<dbReference type="InterPro" id="IPR040134">
    <property type="entry name" value="PSMD12/CSN4"/>
</dbReference>
<dbReference type="Pfam" id="PF01399">
    <property type="entry name" value="PCI"/>
    <property type="match status" value="1"/>
</dbReference>
<feature type="domain" description="PCI" evidence="4">
    <location>
        <begin position="232"/>
        <end position="403"/>
    </location>
</feature>
<accession>A0AAX6GWJ1</accession>
<evidence type="ECO:0000256" key="3">
    <source>
        <dbReference type="ARBA" id="ARBA00064920"/>
    </source>
</evidence>
<dbReference type="InterPro" id="IPR036390">
    <property type="entry name" value="WH_DNA-bd_sf"/>
</dbReference>
<dbReference type="GO" id="GO:0005634">
    <property type="term" value="C:nucleus"/>
    <property type="evidence" value="ECO:0007669"/>
    <property type="project" value="UniProtKB-ARBA"/>
</dbReference>
<dbReference type="InterPro" id="IPR000717">
    <property type="entry name" value="PCI_dom"/>
</dbReference>
<protein>
    <submittedName>
        <fullName evidence="5">26S proteasome non-ATPase regulatory subunit 12-like protein A-like</fullName>
    </submittedName>
</protein>
<proteinExistence type="inferred from homology"/>
<comment type="subunit">
    <text evidence="3">Component of the 19S regulatory particle (RP/PA700) lid subcomplex of the 26S proteasome. The 26S proteasome is composed of a core protease (CP), known as the 20S proteasome, capped at one or both ends by the 19S regulatory particle (RP/PA700). The RP/PA700 complex is composed of at least 17 different subunits in two subcomplexes, the base and the lid, which form the portions proximal and distal to the 20S proteolytic core, respectively.</text>
</comment>
<dbReference type="AlphaFoldDB" id="A0AAX6GWJ1"/>
<keyword evidence="6" id="KW-1185">Reference proteome</keyword>
<dbReference type="Gene3D" id="1.10.10.10">
    <property type="entry name" value="Winged helix-like DNA-binding domain superfamily/Winged helix DNA-binding domain"/>
    <property type="match status" value="1"/>
</dbReference>